<keyword evidence="1" id="KW-0472">Membrane</keyword>
<feature type="transmembrane region" description="Helical" evidence="1">
    <location>
        <begin position="12"/>
        <end position="30"/>
    </location>
</feature>
<dbReference type="HOGENOM" id="CLU_3258424_0_0_9"/>
<proteinExistence type="predicted"/>
<keyword evidence="1" id="KW-1133">Transmembrane helix</keyword>
<evidence type="ECO:0000256" key="1">
    <source>
        <dbReference type="SAM" id="Phobius"/>
    </source>
</evidence>
<evidence type="ECO:0000313" key="2">
    <source>
        <dbReference type="EMBL" id="AEH56588.1"/>
    </source>
</evidence>
<name>F8DGA9_STREP</name>
<protein>
    <submittedName>
        <fullName evidence="2">Uncharacterized protein</fullName>
    </submittedName>
</protein>
<keyword evidence="1" id="KW-0812">Transmembrane</keyword>
<dbReference type="Proteomes" id="UP000001502">
    <property type="component" value="Chromosome"/>
</dbReference>
<dbReference type="EMBL" id="CP002843">
    <property type="protein sequence ID" value="AEH56588.1"/>
    <property type="molecule type" value="Genomic_DNA"/>
</dbReference>
<evidence type="ECO:0000313" key="3">
    <source>
        <dbReference type="Proteomes" id="UP000001502"/>
    </source>
</evidence>
<organism evidence="2 3">
    <name type="scientific">Streptococcus parasanguinis (strain ATCC 15912 / DSM 6778 / CIP 104372 / LMG 14537)</name>
    <dbReference type="NCBI Taxonomy" id="760570"/>
    <lineage>
        <taxon>Bacteria</taxon>
        <taxon>Bacillati</taxon>
        <taxon>Bacillota</taxon>
        <taxon>Bacilli</taxon>
        <taxon>Lactobacillales</taxon>
        <taxon>Streptococcaceae</taxon>
        <taxon>Streptococcus</taxon>
    </lineage>
</organism>
<sequence>MKKFRIFYQTKLGGLYLMVLLYGGLLKEILRKGADRKNRSEV</sequence>
<dbReference type="KEGG" id="scp:HMPREF0833_11557"/>
<reference evidence="3" key="1">
    <citation type="submission" date="2011-06" db="EMBL/GenBank/DDBJ databases">
        <title>Complete sequence of Streptococcus parasanguinis strain ATCC 15912.</title>
        <authorList>
            <person name="Muzny D."/>
            <person name="Qin X."/>
            <person name="Buhay C."/>
            <person name="Dugan-Rocha S."/>
            <person name="Ding Y."/>
            <person name="Chen G."/>
            <person name="Hawes A."/>
            <person name="Holder M."/>
            <person name="Jhangiani S."/>
            <person name="Johnson A."/>
            <person name="Khan Z."/>
            <person name="Li Z."/>
            <person name="Liu W."/>
            <person name="Liu X."/>
            <person name="Perez L."/>
            <person name="Shen H."/>
            <person name="Wang Q."/>
            <person name="Watt J."/>
            <person name="Xi L."/>
            <person name="Xin Y."/>
            <person name="Zhou J."/>
            <person name="Deng J."/>
            <person name="Jiang H."/>
            <person name="Liu Y."/>
            <person name="Qu J."/>
            <person name="Song X.-Z."/>
            <person name="Zhang L."/>
            <person name="Villasana D."/>
            <person name="Johnson A."/>
            <person name="Liu J."/>
            <person name="Liyanage D."/>
            <person name="Lorensuhewa L."/>
            <person name="Robinson T."/>
            <person name="Song A."/>
            <person name="Song B.-B."/>
            <person name="Dinh H."/>
            <person name="Thornton R."/>
            <person name="Coyle M."/>
            <person name="Francisco L."/>
            <person name="Jackson L."/>
            <person name="Javaid M."/>
            <person name="Korchina V."/>
            <person name="Kovar C."/>
            <person name="Mata R."/>
            <person name="Mathew T."/>
            <person name="Ngo R."/>
            <person name="Nguyen L."/>
            <person name="Nguyen N."/>
            <person name="Okwuonu G."/>
            <person name="Ongeri F."/>
            <person name="Pham C."/>
            <person name="Simmons D."/>
            <person name="Wilczek-Boney K."/>
            <person name="Hale W."/>
            <person name="Jakkamsetti A."/>
            <person name="Pham P."/>
            <person name="Ruth R."/>
            <person name="San Lucas F."/>
            <person name="Warren J."/>
            <person name="Zhang J."/>
            <person name="Zhao Z."/>
            <person name="Zhou C."/>
            <person name="Zhu D."/>
            <person name="Lee S."/>
            <person name="Bess C."/>
            <person name="Blankenburg K."/>
            <person name="Forbes L."/>
            <person name="Fu Q."/>
            <person name="Gubbala S."/>
            <person name="Hirani K."/>
            <person name="Jayaseelan J.C."/>
            <person name="Lara F."/>
            <person name="Munidasa M."/>
            <person name="Palculict T."/>
            <person name="Patil S."/>
            <person name="Pu L.-L."/>
            <person name="Saada N."/>
            <person name="Tang L."/>
            <person name="Weissenberger G."/>
            <person name="Zhu Y."/>
            <person name="Hemphill L."/>
            <person name="Shang Y."/>
            <person name="Youmans B."/>
            <person name="Ayvaz T."/>
            <person name="Ross M."/>
            <person name="Santibanez J."/>
            <person name="Aqrawi P."/>
            <person name="Gross S."/>
            <person name="Joshi V."/>
            <person name="Fowler G."/>
            <person name="Nazareth L."/>
            <person name="Reid J."/>
            <person name="Worley K."/>
            <person name="Petrosino J."/>
            <person name="Highlander S."/>
            <person name="Gibbs R."/>
        </authorList>
    </citation>
    <scope>NUCLEOTIDE SEQUENCE [LARGE SCALE GENOMIC DNA]</scope>
    <source>
        <strain evidence="3">ATCC 15912 / DSM 6778 / CIP 104372 / LMG 14537</strain>
    </source>
</reference>
<accession>F8DGA9</accession>
<dbReference type="AlphaFoldDB" id="F8DGA9"/>
<gene>
    <name evidence="2" type="ordered locus">HMPREF0833_11557</name>
</gene>